<gene>
    <name evidence="1" type="ORF">NUW58_g359</name>
</gene>
<sequence length="1068" mass="121400">MSINSMFRWYRDAQKCYVYLSDVFMKCDSNQTTWEEYFHRSRWFTRGWTLQELIAPLVVEFFSSEGQFLGDKASLEQRLHAITKIPVAALRGTALSEFTIDERMSWSQNRETKLAEDRVYSLLGVFDIHMPLIYGEGQEHALRRLRKELEGNQKQQHAPSSTVPFNRDPDFVERPEILTWIAEKCDGPATRAALIGIGGIGKSQAVIEYAYRVRHKEPHRWVFWVHASTAARIEEAYRGIADRLSLPGRDNPNANIYALVSNWLCNERNGRWILILDNADKVDILHPQQTSQELSTSLQNYLPQSQNGSILVTSRNMDVALRIVGDLRNVMRVQAMSKSQALQLLQNRLHNTSNEDGMAKLLDALDYIPLAITQAAAYINRRSPMTVPAYLDEFRRSSQRKRKLLDLDFGDLRRDGSASNSVKTTWRLSFESIRKERPSAADVLSLMSFFHQQGIPEWVLRNYYKTTISTDEDADGDFDDDIDLLQGFSFVTAAVGDHVFQIHALVQFCTKDWLKSSFGGQEVWKRRFITLMAEEFPTGEFQNRQKCRQLLPHLELIYNGESPGEEAAKDWARLLTNVAWYMWHEGNYNAAHDIAVKSFQVGERLLECDDMSALTTTAVLASVLRGQGKYNEAEKMNRRALEGYERVLGKHHPNTLTSASNLALVLMDQAKHEESVKIQQQTLDRRREVLGAQHPETLTSIGNLALALRDEGKYVEAEVLNREALEVEKKVLGEQHPSTLTTASNLALILHQQGRYDEAETATREVLEGREAALGQQHPHTLTSRSNLALVLQEQGKYNEAETINRQVLDGYKTELGVQHPNTLTSVSNLASVLQDQGKYSEAEQLNRQALLGREVVLGKQHPDSITSLTNLAFTLRCLEKYTESETLNREALKGREDLLGILHPDTLTSMNNLALVLLDQQKYAEAEELSRRAFEGYHTTLSAQHPYTLTSLNNLAAILLDQKKYGEAEILNRKGLEACEKQLGKQHPDTLRSISNLASILQGQKKYQEAEELNRCTLEGREKYLGIWHPDTIKSMSELASVLRDQGKYLEAENLSQQAQLARDRGL</sequence>
<organism evidence="1 2">
    <name type="scientific">Xylaria curta</name>
    <dbReference type="NCBI Taxonomy" id="42375"/>
    <lineage>
        <taxon>Eukaryota</taxon>
        <taxon>Fungi</taxon>
        <taxon>Dikarya</taxon>
        <taxon>Ascomycota</taxon>
        <taxon>Pezizomycotina</taxon>
        <taxon>Sordariomycetes</taxon>
        <taxon>Xylariomycetidae</taxon>
        <taxon>Xylariales</taxon>
        <taxon>Xylariaceae</taxon>
        <taxon>Xylaria</taxon>
    </lineage>
</organism>
<evidence type="ECO:0000313" key="1">
    <source>
        <dbReference type="EMBL" id="KAJ2998342.1"/>
    </source>
</evidence>
<proteinExistence type="predicted"/>
<dbReference type="EMBL" id="JAPDGR010000029">
    <property type="protein sequence ID" value="KAJ2998342.1"/>
    <property type="molecule type" value="Genomic_DNA"/>
</dbReference>
<protein>
    <submittedName>
        <fullName evidence="1">Uncharacterized protein</fullName>
    </submittedName>
</protein>
<evidence type="ECO:0000313" key="2">
    <source>
        <dbReference type="Proteomes" id="UP001143856"/>
    </source>
</evidence>
<reference evidence="1" key="1">
    <citation type="submission" date="2022-10" db="EMBL/GenBank/DDBJ databases">
        <title>Genome Sequence of Xylaria curta.</title>
        <authorList>
            <person name="Buettner E."/>
        </authorList>
    </citation>
    <scope>NUCLEOTIDE SEQUENCE</scope>
    <source>
        <strain evidence="1">Babe10</strain>
    </source>
</reference>
<name>A0ACC1PSI8_9PEZI</name>
<comment type="caution">
    <text evidence="1">The sequence shown here is derived from an EMBL/GenBank/DDBJ whole genome shotgun (WGS) entry which is preliminary data.</text>
</comment>
<keyword evidence="2" id="KW-1185">Reference proteome</keyword>
<dbReference type="Proteomes" id="UP001143856">
    <property type="component" value="Unassembled WGS sequence"/>
</dbReference>
<accession>A0ACC1PSI8</accession>